<evidence type="ECO:0008006" key="3">
    <source>
        <dbReference type="Google" id="ProtNLM"/>
    </source>
</evidence>
<evidence type="ECO:0000313" key="1">
    <source>
        <dbReference type="EMBL" id="GBE78489.1"/>
    </source>
</evidence>
<sequence length="144" mass="15722">MESIQSYVQQAQAAGKKLIMEEWGSCYYDTLNSNCPVGDPLPTATRNANIAGWASNITAAGLPWLYWEVLPDADPHEGDDFEIGLVDPSWPTLKQAALAAPRAPAAFDFSEYLFDLGLDGFLCRCDSELRKSTQPLLCTTSDTA</sequence>
<accession>A0A401G8L5</accession>
<keyword evidence="2" id="KW-1185">Reference proteome</keyword>
<dbReference type="Proteomes" id="UP000287166">
    <property type="component" value="Unassembled WGS sequence"/>
</dbReference>
<dbReference type="STRING" id="139825.A0A401G8L5"/>
<dbReference type="InterPro" id="IPR017853">
    <property type="entry name" value="GH"/>
</dbReference>
<name>A0A401G8L5_9APHY</name>
<dbReference type="OrthoDB" id="428177at2759"/>
<gene>
    <name evidence="1" type="ORF">SCP_0113780</name>
</gene>
<reference evidence="1 2" key="1">
    <citation type="journal article" date="2018" name="Sci. Rep.">
        <title>Genome sequence of the cauliflower mushroom Sparassis crispa (Hanabiratake) and its association with beneficial usage.</title>
        <authorList>
            <person name="Kiyama R."/>
            <person name="Furutani Y."/>
            <person name="Kawaguchi K."/>
            <person name="Nakanishi T."/>
        </authorList>
    </citation>
    <scope>NUCLEOTIDE SEQUENCE [LARGE SCALE GENOMIC DNA]</scope>
</reference>
<proteinExistence type="predicted"/>
<dbReference type="GeneID" id="38775406"/>
<dbReference type="SUPFAM" id="SSF51445">
    <property type="entry name" value="(Trans)glycosidases"/>
    <property type="match status" value="1"/>
</dbReference>
<protein>
    <recommendedName>
        <fullName evidence="3">Glycoside hydrolase family 5 protein</fullName>
    </recommendedName>
</protein>
<evidence type="ECO:0000313" key="2">
    <source>
        <dbReference type="Proteomes" id="UP000287166"/>
    </source>
</evidence>
<comment type="caution">
    <text evidence="1">The sequence shown here is derived from an EMBL/GenBank/DDBJ whole genome shotgun (WGS) entry which is preliminary data.</text>
</comment>
<dbReference type="AlphaFoldDB" id="A0A401G8L5"/>
<dbReference type="RefSeq" id="XP_027609402.1">
    <property type="nucleotide sequence ID" value="XM_027753601.1"/>
</dbReference>
<dbReference type="InParanoid" id="A0A401G8L5"/>
<organism evidence="1 2">
    <name type="scientific">Sparassis crispa</name>
    <dbReference type="NCBI Taxonomy" id="139825"/>
    <lineage>
        <taxon>Eukaryota</taxon>
        <taxon>Fungi</taxon>
        <taxon>Dikarya</taxon>
        <taxon>Basidiomycota</taxon>
        <taxon>Agaricomycotina</taxon>
        <taxon>Agaricomycetes</taxon>
        <taxon>Polyporales</taxon>
        <taxon>Sparassidaceae</taxon>
        <taxon>Sparassis</taxon>
    </lineage>
</organism>
<dbReference type="EMBL" id="BFAD01000001">
    <property type="protein sequence ID" value="GBE78489.1"/>
    <property type="molecule type" value="Genomic_DNA"/>
</dbReference>